<dbReference type="GO" id="GO:0008270">
    <property type="term" value="F:zinc ion binding"/>
    <property type="evidence" value="ECO:0007669"/>
    <property type="project" value="UniProtKB-UniRule"/>
</dbReference>
<dbReference type="EMBL" id="WJBH02000003">
    <property type="protein sequence ID" value="KAI9561413.1"/>
    <property type="molecule type" value="Genomic_DNA"/>
</dbReference>
<feature type="domain" description="Peptidase M12A" evidence="12">
    <location>
        <begin position="37"/>
        <end position="245"/>
    </location>
</feature>
<dbReference type="InterPro" id="IPR034035">
    <property type="entry name" value="Astacin-like_dom"/>
</dbReference>
<dbReference type="InterPro" id="IPR003582">
    <property type="entry name" value="ShKT_dom"/>
</dbReference>
<keyword evidence="10" id="KW-0732">Signal</keyword>
<keyword evidence="2 9" id="KW-0645">Protease</keyword>
<accession>A0AAD5LFR6</accession>
<evidence type="ECO:0000256" key="9">
    <source>
        <dbReference type="PROSITE-ProRule" id="PRU01211"/>
    </source>
</evidence>
<keyword evidence="6 9" id="KW-0482">Metalloprotease</keyword>
<evidence type="ECO:0000259" key="11">
    <source>
        <dbReference type="PROSITE" id="PS51670"/>
    </source>
</evidence>
<dbReference type="SUPFAM" id="SSF55486">
    <property type="entry name" value="Metalloproteases ('zincins'), catalytic domain"/>
    <property type="match status" value="1"/>
</dbReference>
<feature type="binding site" evidence="9">
    <location>
        <position position="139"/>
    </location>
    <ligand>
        <name>Zn(2+)</name>
        <dbReference type="ChEBI" id="CHEBI:29105"/>
        <note>catalytic</note>
    </ligand>
</feature>
<dbReference type="CDD" id="cd04280">
    <property type="entry name" value="ZnMc_astacin_like"/>
    <property type="match status" value="1"/>
</dbReference>
<dbReference type="SMART" id="SM00235">
    <property type="entry name" value="ZnMc"/>
    <property type="match status" value="1"/>
</dbReference>
<comment type="function">
    <text evidence="1">Metalloprotease.</text>
</comment>
<dbReference type="InterPro" id="IPR006026">
    <property type="entry name" value="Peptidase_Metallo"/>
</dbReference>
<keyword evidence="4 9" id="KW-0378">Hydrolase</keyword>
<evidence type="ECO:0000256" key="10">
    <source>
        <dbReference type="RuleBase" id="RU361183"/>
    </source>
</evidence>
<feature type="domain" description="ShKT" evidence="11">
    <location>
        <begin position="262"/>
        <end position="301"/>
    </location>
</feature>
<organism evidence="13 14">
    <name type="scientific">Daphnia sinensis</name>
    <dbReference type="NCBI Taxonomy" id="1820382"/>
    <lineage>
        <taxon>Eukaryota</taxon>
        <taxon>Metazoa</taxon>
        <taxon>Ecdysozoa</taxon>
        <taxon>Arthropoda</taxon>
        <taxon>Crustacea</taxon>
        <taxon>Branchiopoda</taxon>
        <taxon>Diplostraca</taxon>
        <taxon>Cladocera</taxon>
        <taxon>Anomopoda</taxon>
        <taxon>Daphniidae</taxon>
        <taxon>Daphnia</taxon>
        <taxon>Daphnia similis group</taxon>
    </lineage>
</organism>
<evidence type="ECO:0000256" key="1">
    <source>
        <dbReference type="ARBA" id="ARBA00002657"/>
    </source>
</evidence>
<dbReference type="Pfam" id="PF01549">
    <property type="entry name" value="ShK"/>
    <property type="match status" value="2"/>
</dbReference>
<keyword evidence="14" id="KW-1185">Reference proteome</keyword>
<dbReference type="InterPro" id="IPR024079">
    <property type="entry name" value="MetalloPept_cat_dom_sf"/>
</dbReference>
<name>A0AAD5LFR6_9CRUS</name>
<evidence type="ECO:0000256" key="3">
    <source>
        <dbReference type="ARBA" id="ARBA00022723"/>
    </source>
</evidence>
<dbReference type="PROSITE" id="PS51864">
    <property type="entry name" value="ASTACIN"/>
    <property type="match status" value="1"/>
</dbReference>
<dbReference type="GO" id="GO:0004222">
    <property type="term" value="F:metalloendopeptidase activity"/>
    <property type="evidence" value="ECO:0007669"/>
    <property type="project" value="UniProtKB-UniRule"/>
</dbReference>
<dbReference type="SMART" id="SM00254">
    <property type="entry name" value="ShKT"/>
    <property type="match status" value="2"/>
</dbReference>
<evidence type="ECO:0000256" key="7">
    <source>
        <dbReference type="ARBA" id="ARBA00023145"/>
    </source>
</evidence>
<evidence type="ECO:0000256" key="4">
    <source>
        <dbReference type="ARBA" id="ARBA00022801"/>
    </source>
</evidence>
<comment type="cofactor">
    <cofactor evidence="9 10">
        <name>Zn(2+)</name>
        <dbReference type="ChEBI" id="CHEBI:29105"/>
    </cofactor>
    <text evidence="9 10">Binds 1 zinc ion per subunit.</text>
</comment>
<dbReference type="EC" id="3.4.24.-" evidence="10"/>
<evidence type="ECO:0000256" key="6">
    <source>
        <dbReference type="ARBA" id="ARBA00023049"/>
    </source>
</evidence>
<evidence type="ECO:0000259" key="12">
    <source>
        <dbReference type="PROSITE" id="PS51864"/>
    </source>
</evidence>
<dbReference type="Gene3D" id="3.40.390.10">
    <property type="entry name" value="Collagenase (Catalytic Domain)"/>
    <property type="match status" value="1"/>
</dbReference>
<gene>
    <name evidence="13" type="ORF">GHT06_012370</name>
</gene>
<evidence type="ECO:0000256" key="5">
    <source>
        <dbReference type="ARBA" id="ARBA00022833"/>
    </source>
</evidence>
<dbReference type="Gene3D" id="1.10.10.1940">
    <property type="match status" value="1"/>
</dbReference>
<evidence type="ECO:0000313" key="13">
    <source>
        <dbReference type="EMBL" id="KAI9561413.1"/>
    </source>
</evidence>
<feature type="chain" id="PRO_5041771533" description="Metalloendopeptidase" evidence="10">
    <location>
        <begin position="21"/>
        <end position="341"/>
    </location>
</feature>
<feature type="active site" evidence="9">
    <location>
        <position position="140"/>
    </location>
</feature>
<dbReference type="PANTHER" id="PTHR10127">
    <property type="entry name" value="DISCOIDIN, CUB, EGF, LAMININ , AND ZINC METALLOPROTEASE DOMAIN CONTAINING"/>
    <property type="match status" value="1"/>
</dbReference>
<dbReference type="Pfam" id="PF01400">
    <property type="entry name" value="Astacin"/>
    <property type="match status" value="1"/>
</dbReference>
<keyword evidence="7" id="KW-0865">Zymogen</keyword>
<feature type="binding site" evidence="9">
    <location>
        <position position="149"/>
    </location>
    <ligand>
        <name>Zn(2+)</name>
        <dbReference type="ChEBI" id="CHEBI:29105"/>
        <note>catalytic</note>
    </ligand>
</feature>
<proteinExistence type="predicted"/>
<dbReference type="GO" id="GO:0006508">
    <property type="term" value="P:proteolysis"/>
    <property type="evidence" value="ECO:0007669"/>
    <property type="project" value="UniProtKB-KW"/>
</dbReference>
<evidence type="ECO:0000313" key="14">
    <source>
        <dbReference type="Proteomes" id="UP000820818"/>
    </source>
</evidence>
<dbReference type="PROSITE" id="PS51670">
    <property type="entry name" value="SHKT"/>
    <property type="match status" value="2"/>
</dbReference>
<dbReference type="PRINTS" id="PR00480">
    <property type="entry name" value="ASTACIN"/>
</dbReference>
<dbReference type="PANTHER" id="PTHR10127:SF780">
    <property type="entry name" value="METALLOENDOPEPTIDASE"/>
    <property type="match status" value="1"/>
</dbReference>
<protein>
    <recommendedName>
        <fullName evidence="10">Metalloendopeptidase</fullName>
        <ecNumber evidence="10">3.4.24.-</ecNumber>
    </recommendedName>
</protein>
<dbReference type="InterPro" id="IPR001506">
    <property type="entry name" value="Peptidase_M12A"/>
</dbReference>
<feature type="domain" description="ShKT" evidence="11">
    <location>
        <begin position="304"/>
        <end position="341"/>
    </location>
</feature>
<feature type="signal peptide" evidence="10">
    <location>
        <begin position="1"/>
        <end position="20"/>
    </location>
</feature>
<dbReference type="AlphaFoldDB" id="A0AAD5LFR6"/>
<feature type="binding site" evidence="9">
    <location>
        <position position="143"/>
    </location>
    <ligand>
        <name>Zn(2+)</name>
        <dbReference type="ChEBI" id="CHEBI:29105"/>
        <note>catalytic</note>
    </ligand>
</feature>
<evidence type="ECO:0000256" key="8">
    <source>
        <dbReference type="PROSITE-ProRule" id="PRU01005"/>
    </source>
</evidence>
<dbReference type="Proteomes" id="UP000820818">
    <property type="component" value="Linkage Group LG3"/>
</dbReference>
<comment type="caution">
    <text evidence="13">The sequence shown here is derived from an EMBL/GenBank/DDBJ whole genome shotgun (WGS) entry which is preliminary data.</text>
</comment>
<keyword evidence="5 9" id="KW-0862">Zinc</keyword>
<reference evidence="13 14" key="1">
    <citation type="submission" date="2022-05" db="EMBL/GenBank/DDBJ databases">
        <title>A multi-omics perspective on studying reproductive biology in Daphnia sinensis.</title>
        <authorList>
            <person name="Jia J."/>
        </authorList>
    </citation>
    <scope>NUCLEOTIDE SEQUENCE [LARGE SCALE GENOMIC DNA]</scope>
    <source>
        <strain evidence="13 14">WSL</strain>
    </source>
</reference>
<sequence length="341" mass="38592">MHFECRLLVAFASILSLANACPMAFDRDLSHNSTNRQAVGDSLHLWPNGIVPYVIDPKYDATSKAIILDGIAEFGKYTCIRFVPRTTQSDYIIFTEHSSGLCWTGKWGERQMEVGRLGGVQYVSLIVAEGCLRKFNVMHELMHSLGFYHEQQRDDRDKYIRVFYDNIVEEQHEVSYGIRYTSTGAANNLGTPYDYNSIMHYHAYSYPKDQSRPVMAALDGCSRFGNEKQFSKVDVLRINILYKCPAPYKAPPPKVTYDDVEVEDNNQYCPSWAAAGECTNNPGYMNENCKKSCGIGSSSDCPSCKDDHEYCPSWAAAGYCSSNPTYLPYMYTNCRKSCEIC</sequence>
<evidence type="ECO:0000256" key="2">
    <source>
        <dbReference type="ARBA" id="ARBA00022670"/>
    </source>
</evidence>
<comment type="caution">
    <text evidence="8">Lacks conserved residue(s) required for the propagation of feature annotation.</text>
</comment>
<keyword evidence="3 9" id="KW-0479">Metal-binding</keyword>